<feature type="compositionally biased region" description="Pro residues" evidence="1">
    <location>
        <begin position="373"/>
        <end position="396"/>
    </location>
</feature>
<evidence type="ECO:0000313" key="3">
    <source>
        <dbReference type="Proteomes" id="UP000283509"/>
    </source>
</evidence>
<feature type="compositionally biased region" description="Low complexity" evidence="1">
    <location>
        <begin position="505"/>
        <end position="516"/>
    </location>
</feature>
<reference evidence="2 3" key="2">
    <citation type="submission" date="2019-01" db="EMBL/GenBank/DDBJ databases">
        <title>The decoding of complex shrimp genome reveals the adaptation for benthos swimmer, frequently molting mechanism and breeding impact on genome.</title>
        <authorList>
            <person name="Sun Y."/>
            <person name="Gao Y."/>
            <person name="Yu Y."/>
        </authorList>
    </citation>
    <scope>NUCLEOTIDE SEQUENCE [LARGE SCALE GENOMIC DNA]</scope>
    <source>
        <tissue evidence="2">Muscle</tissue>
    </source>
</reference>
<evidence type="ECO:0000313" key="2">
    <source>
        <dbReference type="EMBL" id="ROT75877.1"/>
    </source>
</evidence>
<keyword evidence="3" id="KW-1185">Reference proteome</keyword>
<feature type="compositionally biased region" description="Basic and acidic residues" evidence="1">
    <location>
        <begin position="633"/>
        <end position="642"/>
    </location>
</feature>
<feature type="compositionally biased region" description="Pro residues" evidence="1">
    <location>
        <begin position="403"/>
        <end position="413"/>
    </location>
</feature>
<dbReference type="AlphaFoldDB" id="A0A3R7PSQ6"/>
<gene>
    <name evidence="2" type="ORF">C7M84_005554</name>
</gene>
<accession>A0A3R7PSQ6</accession>
<reference evidence="2 3" key="1">
    <citation type="submission" date="2018-04" db="EMBL/GenBank/DDBJ databases">
        <authorList>
            <person name="Zhang X."/>
            <person name="Yuan J."/>
            <person name="Li F."/>
            <person name="Xiang J."/>
        </authorList>
    </citation>
    <scope>NUCLEOTIDE SEQUENCE [LARGE SCALE GENOMIC DNA]</scope>
    <source>
        <tissue evidence="2">Muscle</tissue>
    </source>
</reference>
<organism evidence="2 3">
    <name type="scientific">Penaeus vannamei</name>
    <name type="common">Whiteleg shrimp</name>
    <name type="synonym">Litopenaeus vannamei</name>
    <dbReference type="NCBI Taxonomy" id="6689"/>
    <lineage>
        <taxon>Eukaryota</taxon>
        <taxon>Metazoa</taxon>
        <taxon>Ecdysozoa</taxon>
        <taxon>Arthropoda</taxon>
        <taxon>Crustacea</taxon>
        <taxon>Multicrustacea</taxon>
        <taxon>Malacostraca</taxon>
        <taxon>Eumalacostraca</taxon>
        <taxon>Eucarida</taxon>
        <taxon>Decapoda</taxon>
        <taxon>Dendrobranchiata</taxon>
        <taxon>Penaeoidea</taxon>
        <taxon>Penaeidae</taxon>
        <taxon>Penaeus</taxon>
    </lineage>
</organism>
<dbReference type="EMBL" id="QCYY01001719">
    <property type="protein sequence ID" value="ROT75877.1"/>
    <property type="molecule type" value="Genomic_DNA"/>
</dbReference>
<evidence type="ECO:0000256" key="1">
    <source>
        <dbReference type="SAM" id="MobiDB-lite"/>
    </source>
</evidence>
<sequence length="642" mass="70764">MQFWGARPETPLPLSHSVLLSLPPLLYTLPLLFPVHSFQLPHLPLHRFLLSPLLYPLNSSSPPSFSTSHLALILSLHFFSFQLLPFCSVGLPPALFHSILVLTTSYPSSTFYPLKLLPTISSTFYCRFYRPFPSSTSFSRRYYVTTTTFLSPSGYFLDSLTLTALIFTLFLSTPIPTEPRPQPPKFDLRAECVVRFTLSQPFLTPNPLTINLSLSLVLTTSPPSVTISNPTSPTTGTPFTYHVRAPPVACRSFREGGVRGICVRYPPHSVLEFGQFGPFAVTNTASTFPFAPCSRPTIRPPFLPLLLDLLIISISSPLSPQIQIPTSHPYSQPPILRPQPHSPLFTPYLRLIPHRSLPTYLHPHNPTTSPLNPQLPPLPPNSTITSPPPPPLPLPLIPTSTPSIPPPLPPYPTPSSHHTLPYPLLSNPYPRLNPSYFHPSTPTPHPTSKSHLPPPYPYLLPYPLSPTSSHPPRPLKSHLPLLTPYSTSHLPPSLPPKCSSLNLAISPNFTPTSTPTHHPHPLPRGHLPPPYPLSPPLPLALIPPSSTPHPTPHPPLQEPPPPSLPPISPYPSLNPPHFHPHPPPTSKSHLHPSLPLIFLPYPSRLIPTNLHPPPLPPPSTPTPTPPPTSKSHPPVERKRSRR</sequence>
<dbReference type="PRINTS" id="PR01217">
    <property type="entry name" value="PRICHEXTENSN"/>
</dbReference>
<feature type="compositionally biased region" description="Pro residues" evidence="1">
    <location>
        <begin position="545"/>
        <end position="574"/>
    </location>
</feature>
<feature type="region of interest" description="Disordered" evidence="1">
    <location>
        <begin position="606"/>
        <end position="642"/>
    </location>
</feature>
<protein>
    <submittedName>
        <fullName evidence="2">Uncharacterized protein</fullName>
    </submittedName>
</protein>
<feature type="region of interest" description="Disordered" evidence="1">
    <location>
        <begin position="359"/>
        <end position="415"/>
    </location>
</feature>
<dbReference type="Proteomes" id="UP000283509">
    <property type="component" value="Unassembled WGS sequence"/>
</dbReference>
<feature type="region of interest" description="Disordered" evidence="1">
    <location>
        <begin position="433"/>
        <end position="452"/>
    </location>
</feature>
<feature type="compositionally biased region" description="Pro residues" evidence="1">
    <location>
        <begin position="526"/>
        <end position="538"/>
    </location>
</feature>
<name>A0A3R7PSQ6_PENVA</name>
<feature type="region of interest" description="Disordered" evidence="1">
    <location>
        <begin position="505"/>
        <end position="591"/>
    </location>
</feature>
<proteinExistence type="predicted"/>
<comment type="caution">
    <text evidence="2">The sequence shown here is derived from an EMBL/GenBank/DDBJ whole genome shotgun (WGS) entry which is preliminary data.</text>
</comment>
<feature type="compositionally biased region" description="Pro residues" evidence="1">
    <location>
        <begin position="610"/>
        <end position="628"/>
    </location>
</feature>